<accession>A0A160DUE6</accession>
<dbReference type="PIRSF" id="PIRSF015283">
    <property type="entry name" value="Regulatory_RpfE"/>
    <property type="match status" value="1"/>
</dbReference>
<dbReference type="EMBL" id="CP015249">
    <property type="protein sequence ID" value="ANB17651.1"/>
    <property type="molecule type" value="Genomic_DNA"/>
</dbReference>
<organism evidence="1 2">
    <name type="scientific">Dokdonella koreensis DS-123</name>
    <dbReference type="NCBI Taxonomy" id="1300342"/>
    <lineage>
        <taxon>Bacteria</taxon>
        <taxon>Pseudomonadati</taxon>
        <taxon>Pseudomonadota</taxon>
        <taxon>Gammaproteobacteria</taxon>
        <taxon>Lysobacterales</taxon>
        <taxon>Rhodanobacteraceae</taxon>
        <taxon>Dokdonella</taxon>
    </lineage>
</organism>
<name>A0A160DUE6_9GAMM</name>
<protein>
    <submittedName>
        <fullName evidence="1">Regulatory protein</fullName>
    </submittedName>
</protein>
<proteinExistence type="predicted"/>
<dbReference type="AlphaFoldDB" id="A0A160DUE6"/>
<dbReference type="KEGG" id="dko:I596_1627"/>
<evidence type="ECO:0000313" key="1">
    <source>
        <dbReference type="EMBL" id="ANB17651.1"/>
    </source>
</evidence>
<dbReference type="Proteomes" id="UP000076830">
    <property type="component" value="Chromosome"/>
</dbReference>
<keyword evidence="2" id="KW-1185">Reference proteome</keyword>
<dbReference type="STRING" id="1300342.I596_1627"/>
<evidence type="ECO:0000313" key="2">
    <source>
        <dbReference type="Proteomes" id="UP000076830"/>
    </source>
</evidence>
<gene>
    <name evidence="1" type="ORF">I596_1627</name>
</gene>
<sequence>MPTVRLLLPELRHCAASPEVAAGVLARWLARADRLPPAEAGTLPALRTLVQWPGTRMPVAALTRRLDADDAGQGAWLRADPAHVRPDLTTVRMLACGDLGLTADETEALLHALKPVFGDSGVPIDAPSPSRWYLQAASAAELPDCPAPDEILGDDLKLHLPPGPAGKRWRLLLNEAQVILHNHPVNAARAARGAVAVNSLWFWGAGALPAWARSACGHVLTPDPALASLAALADATPAPLDRGQMARLCESAGTPDIGIDLRTARAAVLEREWLMPLDARLRRRGLSAIELAFLSGERAVVRPGHRWRLWRRVRPLQR</sequence>
<dbReference type="OrthoDB" id="5295974at2"/>
<reference evidence="1 2" key="1">
    <citation type="submission" date="2016-04" db="EMBL/GenBank/DDBJ databases">
        <title>Complete genome sequence of Dokdonella koreensis DS-123T.</title>
        <authorList>
            <person name="Kim J.F."/>
            <person name="Lee H."/>
            <person name="Kwak M.-J."/>
        </authorList>
    </citation>
    <scope>NUCLEOTIDE SEQUENCE [LARGE SCALE GENOMIC DNA]</scope>
    <source>
        <strain evidence="1 2">DS-123</strain>
    </source>
</reference>
<dbReference type="RefSeq" id="WP_067645997.1">
    <property type="nucleotide sequence ID" value="NZ_CP015249.1"/>
</dbReference>
<dbReference type="InterPro" id="IPR016631">
    <property type="entry name" value="Regulatory_RpfE"/>
</dbReference>
<dbReference type="PATRIC" id="fig|1300342.3.peg.1587"/>